<feature type="transmembrane region" description="Helical" evidence="1">
    <location>
        <begin position="133"/>
        <end position="151"/>
    </location>
</feature>
<evidence type="ECO:0000313" key="2">
    <source>
        <dbReference type="EMBL" id="MBR7553070.1"/>
    </source>
</evidence>
<feature type="transmembrane region" description="Helical" evidence="1">
    <location>
        <begin position="6"/>
        <end position="26"/>
    </location>
</feature>
<feature type="transmembrane region" description="Helical" evidence="1">
    <location>
        <begin position="189"/>
        <end position="208"/>
    </location>
</feature>
<dbReference type="EMBL" id="JAGSIE010000007">
    <property type="protein sequence ID" value="MBR7553070.1"/>
    <property type="molecule type" value="Genomic_DNA"/>
</dbReference>
<evidence type="ECO:0000313" key="3">
    <source>
        <dbReference type="Proteomes" id="UP000675431"/>
    </source>
</evidence>
<feature type="transmembrane region" description="Helical" evidence="1">
    <location>
        <begin position="81"/>
        <end position="98"/>
    </location>
</feature>
<organism evidence="2 3">
    <name type="scientific">Allobacillus saliphilus</name>
    <dbReference type="NCBI Taxonomy" id="2912308"/>
    <lineage>
        <taxon>Bacteria</taxon>
        <taxon>Bacillati</taxon>
        <taxon>Bacillota</taxon>
        <taxon>Bacilli</taxon>
        <taxon>Bacillales</taxon>
        <taxon>Bacillaceae</taxon>
        <taxon>Allobacillus</taxon>
    </lineage>
</organism>
<keyword evidence="1" id="KW-0472">Membrane</keyword>
<feature type="transmembrane region" description="Helical" evidence="1">
    <location>
        <begin position="46"/>
        <end position="66"/>
    </location>
</feature>
<comment type="caution">
    <text evidence="2">The sequence shown here is derived from an EMBL/GenBank/DDBJ whole genome shotgun (WGS) entry which is preliminary data.</text>
</comment>
<feature type="transmembrane region" description="Helical" evidence="1">
    <location>
        <begin position="105"/>
        <end position="127"/>
    </location>
</feature>
<keyword evidence="3" id="KW-1185">Reference proteome</keyword>
<dbReference type="RefSeq" id="WP_212367805.1">
    <property type="nucleotide sequence ID" value="NZ_JAGSIE010000007.1"/>
</dbReference>
<dbReference type="AlphaFoldDB" id="A0A941CUQ9"/>
<keyword evidence="1" id="KW-0812">Transmembrane</keyword>
<reference evidence="2 3" key="1">
    <citation type="submission" date="2021-04" db="EMBL/GenBank/DDBJ databases">
        <title>Allobacillus sp. nov. SKP8-2 isolated from shrimp paste.</title>
        <authorList>
            <person name="Tanasupawat S."/>
            <person name="Yiamsombat S."/>
            <person name="Kanchanasin P."/>
            <person name="Kuncharoen N."/>
        </authorList>
    </citation>
    <scope>NUCLEOTIDE SEQUENCE [LARGE SCALE GENOMIC DNA]</scope>
    <source>
        <strain evidence="2 3">SKP8-2</strain>
    </source>
</reference>
<dbReference type="Proteomes" id="UP000675431">
    <property type="component" value="Unassembled WGS sequence"/>
</dbReference>
<evidence type="ECO:0000256" key="1">
    <source>
        <dbReference type="SAM" id="Phobius"/>
    </source>
</evidence>
<accession>A0A941CUQ9</accession>
<sequence>MILTTKIYSIAMIVISMIVAIAIYYIMTNASKEDKRKQLDDLTSQLVNFVLYIWLAKILLNLSLFLEDPLAVLAYPSNGEAFYVATLFTVITIAIQSYRGKLQVIPLVLTFIPVFLISVFLFEFLQLTVMDDSFVIGNIVLSGLLIVSYYWMHEKVSVDLLLMVMVTGWSAGMLALTLIQPFVTLFDYLMKPWFIGVFFVVMFSLILLKRKRWEN</sequence>
<name>A0A941CUQ9_9BACI</name>
<protein>
    <submittedName>
        <fullName evidence="2">Uncharacterized protein</fullName>
    </submittedName>
</protein>
<feature type="transmembrane region" description="Helical" evidence="1">
    <location>
        <begin position="160"/>
        <end position="183"/>
    </location>
</feature>
<keyword evidence="1" id="KW-1133">Transmembrane helix</keyword>
<proteinExistence type="predicted"/>
<gene>
    <name evidence="2" type="ORF">KC820_02765</name>
</gene>